<evidence type="ECO:0000313" key="1">
    <source>
        <dbReference type="EMBL" id="MPC99482.1"/>
    </source>
</evidence>
<keyword evidence="2" id="KW-1185">Reference proteome</keyword>
<dbReference type="AlphaFoldDB" id="A0A5B7JTQ2"/>
<proteinExistence type="predicted"/>
<evidence type="ECO:0000313" key="2">
    <source>
        <dbReference type="Proteomes" id="UP000324222"/>
    </source>
</evidence>
<gene>
    <name evidence="1" type="ORF">E2C01_094898</name>
</gene>
<sequence>MIKAQQEAMPDVPLDKPEHKTVLWYVRTTRKSDLVVPQDAALVRAYHTNTFPCITVA</sequence>
<organism evidence="1 2">
    <name type="scientific">Portunus trituberculatus</name>
    <name type="common">Swimming crab</name>
    <name type="synonym">Neptunus trituberculatus</name>
    <dbReference type="NCBI Taxonomy" id="210409"/>
    <lineage>
        <taxon>Eukaryota</taxon>
        <taxon>Metazoa</taxon>
        <taxon>Ecdysozoa</taxon>
        <taxon>Arthropoda</taxon>
        <taxon>Crustacea</taxon>
        <taxon>Multicrustacea</taxon>
        <taxon>Malacostraca</taxon>
        <taxon>Eumalacostraca</taxon>
        <taxon>Eucarida</taxon>
        <taxon>Decapoda</taxon>
        <taxon>Pleocyemata</taxon>
        <taxon>Brachyura</taxon>
        <taxon>Eubrachyura</taxon>
        <taxon>Portunoidea</taxon>
        <taxon>Portunidae</taxon>
        <taxon>Portuninae</taxon>
        <taxon>Portunus</taxon>
    </lineage>
</organism>
<name>A0A5B7JTQ2_PORTR</name>
<dbReference type="Proteomes" id="UP000324222">
    <property type="component" value="Unassembled WGS sequence"/>
</dbReference>
<comment type="caution">
    <text evidence="1">The sequence shown here is derived from an EMBL/GenBank/DDBJ whole genome shotgun (WGS) entry which is preliminary data.</text>
</comment>
<accession>A0A5B7JTQ2</accession>
<protein>
    <submittedName>
        <fullName evidence="1">Uncharacterized protein</fullName>
    </submittedName>
</protein>
<dbReference type="EMBL" id="VSRR010118570">
    <property type="protein sequence ID" value="MPC99482.1"/>
    <property type="molecule type" value="Genomic_DNA"/>
</dbReference>
<reference evidence="1 2" key="1">
    <citation type="submission" date="2019-05" db="EMBL/GenBank/DDBJ databases">
        <title>Another draft genome of Portunus trituberculatus and its Hox gene families provides insights of decapod evolution.</title>
        <authorList>
            <person name="Jeong J.-H."/>
            <person name="Song I."/>
            <person name="Kim S."/>
            <person name="Choi T."/>
            <person name="Kim D."/>
            <person name="Ryu S."/>
            <person name="Kim W."/>
        </authorList>
    </citation>
    <scope>NUCLEOTIDE SEQUENCE [LARGE SCALE GENOMIC DNA]</scope>
    <source>
        <tissue evidence="1">Muscle</tissue>
    </source>
</reference>